<gene>
    <name evidence="1" type="ORF">RBATCC27255_00206</name>
</gene>
<comment type="caution">
    <text evidence="1">The sequence shown here is derived from an EMBL/GenBank/DDBJ whole genome shotgun (WGS) entry which is preliminary data.</text>
</comment>
<protein>
    <submittedName>
        <fullName evidence="1">Clostripain family protein</fullName>
    </submittedName>
</protein>
<proteinExistence type="predicted"/>
<dbReference type="RefSeq" id="WP_101028347.1">
    <property type="nucleotide sequence ID" value="NZ_CABMMZ010000019.1"/>
</dbReference>
<name>A0A2N0V087_9FIRM</name>
<dbReference type="PANTHER" id="PTHR37835">
    <property type="entry name" value="ALPHA-CLOSTRIPAIN"/>
    <property type="match status" value="1"/>
</dbReference>
<dbReference type="Pfam" id="PF03415">
    <property type="entry name" value="Peptidase_C11"/>
    <property type="match status" value="1"/>
</dbReference>
<reference evidence="1" key="1">
    <citation type="journal article" date="2018" name="Environ. Microbiol.">
        <title>Sporulation capability and amylosome conservation among diverse human colonic and rumen isolates of the keystone starch-degrader Ruminococcus bromii.</title>
        <authorList>
            <person name="Mukhopadhya I."/>
            <person name="Morais S."/>
            <person name="Laverde-Gomez J."/>
            <person name="Sheridan P.O."/>
            <person name="Walker A.W."/>
            <person name="Kelly W."/>
            <person name="Klieve A.V."/>
            <person name="Ouwerkerk D."/>
            <person name="Duncan S.H."/>
            <person name="Louis P."/>
            <person name="Koropatkin N."/>
            <person name="Cockburn D."/>
            <person name="Kibler R."/>
            <person name="Cooper P.J."/>
            <person name="Sandoval C."/>
            <person name="Crost E."/>
            <person name="Juge N."/>
            <person name="Bayer E.A."/>
            <person name="Flint H.J."/>
        </authorList>
    </citation>
    <scope>NUCLEOTIDE SEQUENCE [LARGE SCALE GENOMIC DNA]</scope>
    <source>
        <strain evidence="1">ATCC 27255</strain>
    </source>
</reference>
<dbReference type="AlphaFoldDB" id="A0A2N0V087"/>
<sequence>MNRGFKDIKLICLLTILIFCVFLFGCSEDKAKTKPASEKQSTTEKTDNDDFTLLIYMCGSSLESKNGSASDDISELLSAEIPDKVNVVLETGGSLRWKKHGISSDKLQRYEVSDNKLVLLEESKLCCMGDSSTLKDFIDWGIKEFPSERTALILWDHGGGFLKGICKDEMYNNDWLTVQEFDEALSESTFSGSFEFIGFDCCLMANYETALTVSKYADYMIASEDDEPTGGWDYKAVAEALGTKSFYDVILNSYEKSHHDSDDYTLSAIKLTEFDKVKAVLSQCIDKAERSNNRLIMSKAVQECESFGSSIGYLYDFGDIADYFNISYDFSRIIKAVKSETKSNISGLNICFPSDDEKALENYLLISDDKNYCDYLKNNYSENRGQICGKSQ</sequence>
<organism evidence="1 2">
    <name type="scientific">Ruminococcus bromii</name>
    <dbReference type="NCBI Taxonomy" id="40518"/>
    <lineage>
        <taxon>Bacteria</taxon>
        <taxon>Bacillati</taxon>
        <taxon>Bacillota</taxon>
        <taxon>Clostridia</taxon>
        <taxon>Eubacteriales</taxon>
        <taxon>Oscillospiraceae</taxon>
        <taxon>Ruminococcus</taxon>
    </lineage>
</organism>
<accession>A0A2N0V087</accession>
<dbReference type="Gene3D" id="3.40.50.11970">
    <property type="match status" value="1"/>
</dbReference>
<evidence type="ECO:0000313" key="1">
    <source>
        <dbReference type="EMBL" id="PKD32631.1"/>
    </source>
</evidence>
<dbReference type="Proteomes" id="UP000233425">
    <property type="component" value="Unassembled WGS sequence"/>
</dbReference>
<dbReference type="PROSITE" id="PS51257">
    <property type="entry name" value="PROKAR_LIPOPROTEIN"/>
    <property type="match status" value="1"/>
</dbReference>
<dbReference type="EMBL" id="NNSR01000019">
    <property type="protein sequence ID" value="PKD32631.1"/>
    <property type="molecule type" value="Genomic_DNA"/>
</dbReference>
<keyword evidence="2" id="KW-1185">Reference proteome</keyword>
<evidence type="ECO:0000313" key="2">
    <source>
        <dbReference type="Proteomes" id="UP000233425"/>
    </source>
</evidence>
<dbReference type="PANTHER" id="PTHR37835:SF1">
    <property type="entry name" value="ALPHA-CLOSTRIPAIN"/>
    <property type="match status" value="1"/>
</dbReference>
<dbReference type="InterPro" id="IPR005077">
    <property type="entry name" value="Peptidase_C11"/>
</dbReference>